<dbReference type="GO" id="GO:0005576">
    <property type="term" value="C:extracellular region"/>
    <property type="evidence" value="ECO:0007669"/>
    <property type="project" value="TreeGrafter"/>
</dbReference>
<evidence type="ECO:0000256" key="2">
    <source>
        <dbReference type="SAM" id="SignalP"/>
    </source>
</evidence>
<dbReference type="Proteomes" id="UP000062973">
    <property type="component" value="Chromosome"/>
</dbReference>
<dbReference type="InterPro" id="IPR003399">
    <property type="entry name" value="Mce/MlaD"/>
</dbReference>
<evidence type="ECO:0000313" key="4">
    <source>
        <dbReference type="EMBL" id="AIJ21935.1"/>
    </source>
</evidence>
<feature type="domain" description="Mce/MlaD" evidence="3">
    <location>
        <begin position="44"/>
        <end position="121"/>
    </location>
</feature>
<organism evidence="4 5">
    <name type="scientific">Amycolatopsis methanolica 239</name>
    <dbReference type="NCBI Taxonomy" id="1068978"/>
    <lineage>
        <taxon>Bacteria</taxon>
        <taxon>Bacillati</taxon>
        <taxon>Actinomycetota</taxon>
        <taxon>Actinomycetes</taxon>
        <taxon>Pseudonocardiales</taxon>
        <taxon>Pseudonocardiaceae</taxon>
        <taxon>Amycolatopsis</taxon>
        <taxon>Amycolatopsis methanolica group</taxon>
    </lineage>
</organism>
<dbReference type="InterPro" id="IPR052336">
    <property type="entry name" value="MlaD_Phospholipid_Transporter"/>
</dbReference>
<dbReference type="AlphaFoldDB" id="A0A076MT28"/>
<keyword evidence="5" id="KW-1185">Reference proteome</keyword>
<dbReference type="STRING" id="1068978.AMETH_1843"/>
<accession>A0A076MT28</accession>
<feature type="signal peptide" evidence="2">
    <location>
        <begin position="1"/>
        <end position="31"/>
    </location>
</feature>
<feature type="region of interest" description="Disordered" evidence="1">
    <location>
        <begin position="406"/>
        <end position="428"/>
    </location>
</feature>
<dbReference type="Pfam" id="PF02470">
    <property type="entry name" value="MlaD"/>
    <property type="match status" value="1"/>
</dbReference>
<dbReference type="PATRIC" id="fig|1068978.7.peg.1953"/>
<evidence type="ECO:0000313" key="5">
    <source>
        <dbReference type="Proteomes" id="UP000062973"/>
    </source>
</evidence>
<dbReference type="PANTHER" id="PTHR33371">
    <property type="entry name" value="INTERMEMBRANE PHOSPHOLIPID TRANSPORT SYSTEM BINDING PROTEIN MLAD-RELATED"/>
    <property type="match status" value="1"/>
</dbReference>
<dbReference type="HOGENOM" id="CLU_651583_0_0_11"/>
<protein>
    <submittedName>
        <fullName evidence="4">Mammalian cell entry related domain protein</fullName>
    </submittedName>
</protein>
<reference evidence="4 5" key="1">
    <citation type="submission" date="2014-07" db="EMBL/GenBank/DDBJ databases">
        <title>Whole Genome Sequence of the Amycolatopsis methanolica 239.</title>
        <authorList>
            <person name="Tang B."/>
        </authorList>
    </citation>
    <scope>NUCLEOTIDE SEQUENCE [LARGE SCALE GENOMIC DNA]</scope>
    <source>
        <strain evidence="4 5">239</strain>
    </source>
</reference>
<gene>
    <name evidence="4" type="ORF">AMETH_1843</name>
</gene>
<proteinExistence type="predicted"/>
<dbReference type="RefSeq" id="WP_017987797.1">
    <property type="nucleotide sequence ID" value="NZ_AQUL01000001.1"/>
</dbReference>
<dbReference type="KEGG" id="amq:AMETH_1843"/>
<sequence>MAKRQSRKFRSMSTGAVVLVVFALALQLALTADQGLPGATYTLVDADVSDVGALRPGDDVRVASVRVGRVKDVRLVGGVPRVTLQLDGTREIYRDAAAEAKTVTVASRSALGQKYIALNPGTPEAGQLGPSDVIPPKRTAGSQELSDLLDVLDAPTREALGSTVREVGGGAGGHAADLRDALEAAPRMLPDLATVSKALSANDGAELTALLTTADRLSARFTGRQEQLAELLGRLDTTMRAVAVDEGKPLGEVLQRAPGTLQAARSGLQSLQAPLEDLHAGMSQLAPGARALGQATPDLRGVLREAVPPLGKVPGVGRQAEPALTDLTKTVGDARPLAPRLTQTFGSADQFLRVLAPYAPEVSGWFTNWAAALSHGDANGHFLRLYLLFSEESVLGQGGLRDPLVARNPYPAPGEAAQDARKIPGGSR</sequence>
<dbReference type="PANTHER" id="PTHR33371:SF15">
    <property type="entry name" value="LIPOPROTEIN LPRN"/>
    <property type="match status" value="1"/>
</dbReference>
<evidence type="ECO:0000256" key="1">
    <source>
        <dbReference type="SAM" id="MobiDB-lite"/>
    </source>
</evidence>
<keyword evidence="2" id="KW-0732">Signal</keyword>
<feature type="chain" id="PRO_5038485554" evidence="2">
    <location>
        <begin position="32"/>
        <end position="428"/>
    </location>
</feature>
<dbReference type="EMBL" id="CP009110">
    <property type="protein sequence ID" value="AIJ21935.1"/>
    <property type="molecule type" value="Genomic_DNA"/>
</dbReference>
<evidence type="ECO:0000259" key="3">
    <source>
        <dbReference type="Pfam" id="PF02470"/>
    </source>
</evidence>
<name>A0A076MT28_AMYME</name>
<dbReference type="eggNOG" id="COG1463">
    <property type="taxonomic scope" value="Bacteria"/>
</dbReference>
<dbReference type="OrthoDB" id="5241393at2"/>